<dbReference type="AlphaFoldDB" id="A0A9P9IW94"/>
<organism evidence="2 3">
    <name type="scientific">Dactylonectria estremocensis</name>
    <dbReference type="NCBI Taxonomy" id="1079267"/>
    <lineage>
        <taxon>Eukaryota</taxon>
        <taxon>Fungi</taxon>
        <taxon>Dikarya</taxon>
        <taxon>Ascomycota</taxon>
        <taxon>Pezizomycotina</taxon>
        <taxon>Sordariomycetes</taxon>
        <taxon>Hypocreomycetidae</taxon>
        <taxon>Hypocreales</taxon>
        <taxon>Nectriaceae</taxon>
        <taxon>Dactylonectria</taxon>
    </lineage>
</organism>
<protein>
    <submittedName>
        <fullName evidence="2">Uncharacterized protein</fullName>
    </submittedName>
</protein>
<evidence type="ECO:0000313" key="2">
    <source>
        <dbReference type="EMBL" id="KAH7133054.1"/>
    </source>
</evidence>
<comment type="caution">
    <text evidence="2">The sequence shown here is derived from an EMBL/GenBank/DDBJ whole genome shotgun (WGS) entry which is preliminary data.</text>
</comment>
<proteinExistence type="predicted"/>
<dbReference type="OrthoDB" id="5026028at2759"/>
<reference evidence="2" key="1">
    <citation type="journal article" date="2021" name="Nat. Commun.">
        <title>Genetic determinants of endophytism in the Arabidopsis root mycobiome.</title>
        <authorList>
            <person name="Mesny F."/>
            <person name="Miyauchi S."/>
            <person name="Thiergart T."/>
            <person name="Pickel B."/>
            <person name="Atanasova L."/>
            <person name="Karlsson M."/>
            <person name="Huettel B."/>
            <person name="Barry K.W."/>
            <person name="Haridas S."/>
            <person name="Chen C."/>
            <person name="Bauer D."/>
            <person name="Andreopoulos W."/>
            <person name="Pangilinan J."/>
            <person name="LaButti K."/>
            <person name="Riley R."/>
            <person name="Lipzen A."/>
            <person name="Clum A."/>
            <person name="Drula E."/>
            <person name="Henrissat B."/>
            <person name="Kohler A."/>
            <person name="Grigoriev I.V."/>
            <person name="Martin F.M."/>
            <person name="Hacquard S."/>
        </authorList>
    </citation>
    <scope>NUCLEOTIDE SEQUENCE</scope>
    <source>
        <strain evidence="2">MPI-CAGE-AT-0021</strain>
    </source>
</reference>
<feature type="region of interest" description="Disordered" evidence="1">
    <location>
        <begin position="1"/>
        <end position="24"/>
    </location>
</feature>
<dbReference type="Proteomes" id="UP000717696">
    <property type="component" value="Unassembled WGS sequence"/>
</dbReference>
<gene>
    <name evidence="2" type="ORF">B0J13DRAFT_528986</name>
</gene>
<sequence length="592" mass="67445">MYSSDNRTDLDTVTPVGTANTDTPDAGNAVPTCLCRVMKSLRPPRLLKVTLFTSRIIGVPRPPWQSVEGLYSPELSEVHGESKHYSNRHFIADPERTLATEHQRRFHGLTLPALIQVEKYRPTHYQHEHQFVPLRDVWGTRARFPRPSRHPQGDAARLSLKCMVKGRFAVVVAVVVTQVPYNLATRRSHVGALPTTSWASLKTTGKASTSDNMENSSSEDEIPASDIMLISTQHGNDVVNSGTIALDKLFDEEQHPTATESNTCCPFLSVPNEIILLFVEKGSLDRNSLRDLALTSSRLFQVTRPIFYKGYNYEAFRRAVNQFDVAAMERCALFDAAPVDFEWNVPSPCWVYSDDSDDILERGWTKTPLATLEKDLGHEHRRVISHPGIIAANTFAGLLRPESYREWAYPGEFADMMEEKVNLLIKYKAVDDVEQDAFEKLAGALKEISRLHPGPGNRNREQHALLCWHKICMSLRFLSDRPHMGRDVGDHGRLHVFSDSRREPWDPRSIWLDHVLDQTGWNPWFIGDKLSCSLWSAMALDSQSHASNPIRWYDEDVGLWMNGLTHTMAWMKEHTKDIYEYIGDWIGYDEDY</sequence>
<dbReference type="EMBL" id="JAGMUU010000018">
    <property type="protein sequence ID" value="KAH7133054.1"/>
    <property type="molecule type" value="Genomic_DNA"/>
</dbReference>
<keyword evidence="3" id="KW-1185">Reference proteome</keyword>
<evidence type="ECO:0000313" key="3">
    <source>
        <dbReference type="Proteomes" id="UP000717696"/>
    </source>
</evidence>
<accession>A0A9P9IW94</accession>
<feature type="compositionally biased region" description="Basic and acidic residues" evidence="1">
    <location>
        <begin position="1"/>
        <end position="10"/>
    </location>
</feature>
<evidence type="ECO:0000256" key="1">
    <source>
        <dbReference type="SAM" id="MobiDB-lite"/>
    </source>
</evidence>
<name>A0A9P9IW94_9HYPO</name>